<dbReference type="PANTHER" id="PTHR43279">
    <property type="entry name" value="CATECHOL-2,3-DIOXYGENASE"/>
    <property type="match status" value="1"/>
</dbReference>
<dbReference type="EMBL" id="JAOUSE010000030">
    <property type="protein sequence ID" value="MCU9594804.1"/>
    <property type="molecule type" value="Genomic_DNA"/>
</dbReference>
<dbReference type="RefSeq" id="WP_263061808.1">
    <property type="nucleotide sequence ID" value="NZ_JAOUSE010000030.1"/>
</dbReference>
<dbReference type="Proteomes" id="UP001208656">
    <property type="component" value="Unassembled WGS sequence"/>
</dbReference>
<dbReference type="PANTHER" id="PTHR43279:SF1">
    <property type="entry name" value="CATECHOL-2,3-DIOXYGENASE"/>
    <property type="match status" value="1"/>
</dbReference>
<organism evidence="2 3">
    <name type="scientific">Pallidibacillus thermolactis</name>
    <dbReference type="NCBI Taxonomy" id="251051"/>
    <lineage>
        <taxon>Bacteria</taxon>
        <taxon>Bacillati</taxon>
        <taxon>Bacillota</taxon>
        <taxon>Bacilli</taxon>
        <taxon>Bacillales</taxon>
        <taxon>Bacillaceae</taxon>
        <taxon>Pallidibacillus</taxon>
    </lineage>
</organism>
<accession>A0ABT2WGH3</accession>
<dbReference type="InterPro" id="IPR004360">
    <property type="entry name" value="Glyas_Fos-R_dOase_dom"/>
</dbReference>
<keyword evidence="3" id="KW-1185">Reference proteome</keyword>
<dbReference type="PROSITE" id="PS51819">
    <property type="entry name" value="VOC"/>
    <property type="match status" value="2"/>
</dbReference>
<dbReference type="Pfam" id="PF00903">
    <property type="entry name" value="Glyoxalase"/>
    <property type="match status" value="2"/>
</dbReference>
<name>A0ABT2WGH3_9BACI</name>
<sequence length="280" mass="31628">MSIFHQPPAIYVNEVNIKVSNLLNSIQFYKDIIGLKVLAQTETTAKLSADGKTTLVSLKQIEHAQPKSRTAGLYHFALLLPSRKSLSVFLRHLDQTGYPFGAGDHLVSEALYLDDPDGNGIEVYSDRPESKWVWKEDLVVMSTEHIDARGILQESQSPWEGLPAETIMGHIHLHVSNLNEAKEFYTKGLGFDVVSHYPQAIFMSSEKYHHHIAINTWTGIGVPPTPENGVGLNWYEIVYPNETERKDMIHRLQSLGYNVLKESNYYVTKDPSGNQIRLTI</sequence>
<evidence type="ECO:0000313" key="2">
    <source>
        <dbReference type="EMBL" id="MCU9594804.1"/>
    </source>
</evidence>
<dbReference type="CDD" id="cd07255">
    <property type="entry name" value="VOC_BsCatE_like_N"/>
    <property type="match status" value="1"/>
</dbReference>
<protein>
    <submittedName>
        <fullName evidence="2">VOC family protein</fullName>
    </submittedName>
</protein>
<feature type="domain" description="VOC" evidence="1">
    <location>
        <begin position="167"/>
        <end position="280"/>
    </location>
</feature>
<dbReference type="InterPro" id="IPR037523">
    <property type="entry name" value="VOC_core"/>
</dbReference>
<dbReference type="Gene3D" id="3.10.180.10">
    <property type="entry name" value="2,3-Dihydroxybiphenyl 1,2-Dioxygenase, domain 1"/>
    <property type="match status" value="2"/>
</dbReference>
<gene>
    <name evidence="2" type="ORF">OEV82_10180</name>
</gene>
<proteinExistence type="predicted"/>
<feature type="domain" description="VOC" evidence="1">
    <location>
        <begin position="11"/>
        <end position="126"/>
    </location>
</feature>
<dbReference type="CDD" id="cd16359">
    <property type="entry name" value="VOC_BsCatE_like_C"/>
    <property type="match status" value="1"/>
</dbReference>
<evidence type="ECO:0000259" key="1">
    <source>
        <dbReference type="PROSITE" id="PS51819"/>
    </source>
</evidence>
<dbReference type="SUPFAM" id="SSF54593">
    <property type="entry name" value="Glyoxalase/Bleomycin resistance protein/Dihydroxybiphenyl dioxygenase"/>
    <property type="match status" value="2"/>
</dbReference>
<dbReference type="InterPro" id="IPR029068">
    <property type="entry name" value="Glyas_Bleomycin-R_OHBP_Dase"/>
</dbReference>
<evidence type="ECO:0000313" key="3">
    <source>
        <dbReference type="Proteomes" id="UP001208656"/>
    </source>
</evidence>
<reference evidence="2 3" key="1">
    <citation type="submission" date="2022-10" db="EMBL/GenBank/DDBJ databases">
        <title>Description of Fervidibacillus gen. nov. in the family Fervidibacillaceae fam. nov. with two species, Fervidibacillus albus sp. nov., and Fervidibacillus halotolerans sp. nov., isolated from tidal flat sediments.</title>
        <authorList>
            <person name="Kwon K.K."/>
            <person name="Yang S.-H."/>
        </authorList>
    </citation>
    <scope>NUCLEOTIDE SEQUENCE [LARGE SCALE GENOMIC DNA]</scope>
    <source>
        <strain evidence="2 3">DSM 23332</strain>
    </source>
</reference>
<comment type="caution">
    <text evidence="2">The sequence shown here is derived from an EMBL/GenBank/DDBJ whole genome shotgun (WGS) entry which is preliminary data.</text>
</comment>